<sequence>MAASLNLEQGRQTDQSKKDVLN</sequence>
<name>A0A822V8P0_AGRTU</name>
<gene>
    <name evidence="2" type="ORF">AGR4A_Cc30006</name>
    <name evidence="3" type="ORF">AGR4A_Lc40673</name>
</gene>
<accession>A0A822V8P0</accession>
<dbReference type="AlphaFoldDB" id="A0A822V8P0"/>
<feature type="compositionally biased region" description="Polar residues" evidence="1">
    <location>
        <begin position="1"/>
        <end position="13"/>
    </location>
</feature>
<dbReference type="Proteomes" id="UP000192074">
    <property type="component" value="Unassembled WGS sequence"/>
</dbReference>
<protein>
    <submittedName>
        <fullName evidence="3">Uncharacterized protein</fullName>
    </submittedName>
</protein>
<feature type="region of interest" description="Disordered" evidence="1">
    <location>
        <begin position="1"/>
        <end position="22"/>
    </location>
</feature>
<proteinExistence type="predicted"/>
<comment type="caution">
    <text evidence="3">The sequence shown here is derived from an EMBL/GenBank/DDBJ whole genome shotgun (WGS) entry which is preliminary data.</text>
</comment>
<evidence type="ECO:0000313" key="2">
    <source>
        <dbReference type="EMBL" id="CVI17734.1"/>
    </source>
</evidence>
<dbReference type="EMBL" id="FCNL01000020">
    <property type="protein sequence ID" value="CVI17734.1"/>
    <property type="molecule type" value="Genomic_DNA"/>
</dbReference>
<organism evidence="3 4">
    <name type="scientific">Agrobacterium tumefaciens str. B6</name>
    <dbReference type="NCBI Taxonomy" id="1183423"/>
    <lineage>
        <taxon>Bacteria</taxon>
        <taxon>Pseudomonadati</taxon>
        <taxon>Pseudomonadota</taxon>
        <taxon>Alphaproteobacteria</taxon>
        <taxon>Hyphomicrobiales</taxon>
        <taxon>Rhizobiaceae</taxon>
        <taxon>Rhizobium/Agrobacterium group</taxon>
        <taxon>Agrobacterium</taxon>
        <taxon>Agrobacterium tumefaciens complex</taxon>
    </lineage>
</organism>
<evidence type="ECO:0000313" key="4">
    <source>
        <dbReference type="Proteomes" id="UP000192074"/>
    </source>
</evidence>
<evidence type="ECO:0000256" key="1">
    <source>
        <dbReference type="SAM" id="MobiDB-lite"/>
    </source>
</evidence>
<dbReference type="EMBL" id="FCNL01000034">
    <property type="protein sequence ID" value="CVI22902.1"/>
    <property type="molecule type" value="Genomic_DNA"/>
</dbReference>
<evidence type="ECO:0000313" key="3">
    <source>
        <dbReference type="EMBL" id="CVI22902.1"/>
    </source>
</evidence>
<reference evidence="3 4" key="1">
    <citation type="submission" date="2016-01" db="EMBL/GenBank/DDBJ databases">
        <authorList>
            <person name="Regsiter A."/>
            <person name="william w."/>
        </authorList>
    </citation>
    <scope>NUCLEOTIDE SEQUENCE [LARGE SCALE GENOMIC DNA]</scope>
    <source>
        <strain evidence="3 4">B6</strain>
    </source>
</reference>